<evidence type="ECO:0000313" key="4">
    <source>
        <dbReference type="Proteomes" id="UP001141552"/>
    </source>
</evidence>
<feature type="compositionally biased region" description="Polar residues" evidence="1">
    <location>
        <begin position="83"/>
        <end position="92"/>
    </location>
</feature>
<reference evidence="3" key="2">
    <citation type="journal article" date="2023" name="Plants (Basel)">
        <title>Annotation of the Turnera subulata (Passifloraceae) Draft Genome Reveals the S-Locus Evolved after the Divergence of Turneroideae from Passifloroideae in a Stepwise Manner.</title>
        <authorList>
            <person name="Henning P.M."/>
            <person name="Roalson E.H."/>
            <person name="Mir W."/>
            <person name="McCubbin A.G."/>
            <person name="Shore J.S."/>
        </authorList>
    </citation>
    <scope>NUCLEOTIDE SEQUENCE</scope>
    <source>
        <strain evidence="3">F60SS</strain>
    </source>
</reference>
<feature type="non-terminal residue" evidence="3">
    <location>
        <position position="1"/>
    </location>
</feature>
<proteinExistence type="predicted"/>
<gene>
    <name evidence="3" type="ORF">Tsubulata_007840</name>
</gene>
<protein>
    <submittedName>
        <fullName evidence="3">Uncharacterized protein</fullName>
    </submittedName>
</protein>
<evidence type="ECO:0000313" key="3">
    <source>
        <dbReference type="EMBL" id="KAJ4828311.1"/>
    </source>
</evidence>
<reference evidence="3" key="1">
    <citation type="submission" date="2022-02" db="EMBL/GenBank/DDBJ databases">
        <authorList>
            <person name="Henning P.M."/>
            <person name="McCubbin A.G."/>
            <person name="Shore J.S."/>
        </authorList>
    </citation>
    <scope>NUCLEOTIDE SEQUENCE</scope>
    <source>
        <strain evidence="3">F60SS</strain>
        <tissue evidence="3">Leaves</tissue>
    </source>
</reference>
<dbReference type="EMBL" id="JAKUCV010006211">
    <property type="protein sequence ID" value="KAJ4828311.1"/>
    <property type="molecule type" value="Genomic_DNA"/>
</dbReference>
<evidence type="ECO:0000256" key="1">
    <source>
        <dbReference type="SAM" id="MobiDB-lite"/>
    </source>
</evidence>
<dbReference type="Proteomes" id="UP001141552">
    <property type="component" value="Unassembled WGS sequence"/>
</dbReference>
<dbReference type="AlphaFoldDB" id="A0A9Q0FBJ6"/>
<keyword evidence="2" id="KW-0472">Membrane</keyword>
<sequence>MFAMGVFDQDVSAEIRLEMALSINYLTVVQHVLIWISIANWYLFLLVFGALPPNFSTNVYKIFIEALALAPSYCNNVRGGPEPTTTERQQSVVGHGHGPEPTTTERLVLQGLLLPHQ</sequence>
<feature type="transmembrane region" description="Helical" evidence="2">
    <location>
        <begin position="32"/>
        <end position="51"/>
    </location>
</feature>
<accession>A0A9Q0FBJ6</accession>
<evidence type="ECO:0000256" key="2">
    <source>
        <dbReference type="SAM" id="Phobius"/>
    </source>
</evidence>
<keyword evidence="2" id="KW-0812">Transmembrane</keyword>
<comment type="caution">
    <text evidence="3">The sequence shown here is derived from an EMBL/GenBank/DDBJ whole genome shotgun (WGS) entry which is preliminary data.</text>
</comment>
<name>A0A9Q0FBJ6_9ROSI</name>
<keyword evidence="2" id="KW-1133">Transmembrane helix</keyword>
<keyword evidence="4" id="KW-1185">Reference proteome</keyword>
<organism evidence="3 4">
    <name type="scientific">Turnera subulata</name>
    <dbReference type="NCBI Taxonomy" id="218843"/>
    <lineage>
        <taxon>Eukaryota</taxon>
        <taxon>Viridiplantae</taxon>
        <taxon>Streptophyta</taxon>
        <taxon>Embryophyta</taxon>
        <taxon>Tracheophyta</taxon>
        <taxon>Spermatophyta</taxon>
        <taxon>Magnoliopsida</taxon>
        <taxon>eudicotyledons</taxon>
        <taxon>Gunneridae</taxon>
        <taxon>Pentapetalae</taxon>
        <taxon>rosids</taxon>
        <taxon>fabids</taxon>
        <taxon>Malpighiales</taxon>
        <taxon>Passifloraceae</taxon>
        <taxon>Turnera</taxon>
    </lineage>
</organism>
<dbReference type="OrthoDB" id="1835473at2759"/>
<feature type="region of interest" description="Disordered" evidence="1">
    <location>
        <begin position="79"/>
        <end position="103"/>
    </location>
</feature>